<reference evidence="11" key="1">
    <citation type="submission" date="2023-04" db="EMBL/GenBank/DDBJ databases">
        <title>Candida boidinii NBRC 10035.</title>
        <authorList>
            <person name="Ichikawa N."/>
            <person name="Sato H."/>
            <person name="Tonouchi N."/>
        </authorList>
    </citation>
    <scope>NUCLEOTIDE SEQUENCE</scope>
    <source>
        <strain evidence="11">NBRC 10035</strain>
    </source>
</reference>
<dbReference type="GO" id="GO:0005829">
    <property type="term" value="C:cytosol"/>
    <property type="evidence" value="ECO:0007669"/>
    <property type="project" value="GOC"/>
</dbReference>
<evidence type="ECO:0000313" key="12">
    <source>
        <dbReference type="Proteomes" id="UP001165120"/>
    </source>
</evidence>
<dbReference type="GO" id="GO:0006623">
    <property type="term" value="P:protein targeting to vacuole"/>
    <property type="evidence" value="ECO:0007669"/>
    <property type="project" value="TreeGrafter"/>
</dbReference>
<organism evidence="11 12">
    <name type="scientific">Candida boidinii</name>
    <name type="common">Yeast</name>
    <dbReference type="NCBI Taxonomy" id="5477"/>
    <lineage>
        <taxon>Eukaryota</taxon>
        <taxon>Fungi</taxon>
        <taxon>Dikarya</taxon>
        <taxon>Ascomycota</taxon>
        <taxon>Saccharomycotina</taxon>
        <taxon>Pichiomycetes</taxon>
        <taxon>Pichiales</taxon>
        <taxon>Pichiaceae</taxon>
        <taxon>Ogataea</taxon>
        <taxon>Ogataea/Candida clade</taxon>
    </lineage>
</organism>
<dbReference type="Pfam" id="PF15901">
    <property type="entry name" value="Sortilin_C"/>
    <property type="match status" value="1"/>
</dbReference>
<dbReference type="SUPFAM" id="SSF110296">
    <property type="entry name" value="Oligoxyloglucan reducing end-specific cellobiohydrolase"/>
    <property type="match status" value="1"/>
</dbReference>
<feature type="transmembrane region" description="Helical" evidence="8">
    <location>
        <begin position="779"/>
        <end position="806"/>
    </location>
</feature>
<keyword evidence="12" id="KW-1185">Reference proteome</keyword>
<dbReference type="Pfam" id="PF15902">
    <property type="entry name" value="Sortilin-Vps10"/>
    <property type="match status" value="1"/>
</dbReference>
<accession>A0A9W6SUV5</accession>
<keyword evidence="4 8" id="KW-1133">Transmembrane helix</keyword>
<comment type="subcellular location">
    <subcellularLocation>
        <location evidence="1">Membrane</location>
    </subcellularLocation>
</comment>
<dbReference type="InterPro" id="IPR015943">
    <property type="entry name" value="WD40/YVTN_repeat-like_dom_sf"/>
</dbReference>
<dbReference type="PANTHER" id="PTHR12106">
    <property type="entry name" value="SORTILIN RELATED"/>
    <property type="match status" value="1"/>
</dbReference>
<evidence type="ECO:0000256" key="4">
    <source>
        <dbReference type="ARBA" id="ARBA00022989"/>
    </source>
</evidence>
<name>A0A9W6SUV5_CANBO</name>
<sequence length="936" mass="104946">MKISFLVQSLIVLSKLSLSKHVSDLYLSSNEGINSINKNIIDQSELITLGEIDLSKLIVKEDIEDDYAAPEDNNSEIITVLKKRETDDNEDEDEDDAGRAKDGENDGRVKTSIFTFRGKVADYIYLEKQQEDSSDDETLIVLTDQREVFLSNDQGSSWEEIGPEEEYSAIYLNKFNTDDVFLTGVNDKIVYSHDRGKSWKFFRTPAPPIPGVKPLYFHPKRPNYLIFIGQEGCENQFSKACRTVAFVSRSYGKRWLKIQEHVASCQFIGGLQKVADPNYIVCQKEANEATGFNSRLIGSQDDFKDDKHVMLENVLGLVQVGDYLVCATVLANDELRAHVSIDGYRWADALFPPNLHFVKQQAYTTLSALTKSIFLHVTTNPRVGGEYGSVLKSNSNGTSYVLSLNNVNRDSVGYVDFEQMSGLEGVIVVNTVSNYVEVTKGARKVLKSMITYNDGSQWSPIVPPSIDSEGRKYACTGKSSDKCSLNLHGYTEREDYRDTFSSQSAIGMMIGIGNVGEKLENYWDGNTFLTKDGGVTWKEVKKGVYMWEYGDQGSVIVLVNAKDMTNTLLYSLDEGDTWSEYKFAEELVTVQDISTVPSDNSLRFLLFTRVPLARGDKTRLFQIDFSQLLNTPCRMDLSNPDTDDFELWTPKHPFQSDNCLFGHETQYYRKIPGKACHIGKKLTQPHKVVRNCACTRQDYECDFNYFLDVDGICKLVPGYNPPDHKEVCFAENPPTEYWFPTGYRKIPLSSCEGGHEFDKVTPIACPGKETEFIRKYPGLGILTIVLLSVVGLGAIAFFGSFLYNYYYAKFGEIRLGEDANINIVDAGFGAQLNQYAGETFIAVVSLASQGIKIVSLKLKDLQTLLRERITGGNSRYSNASPYVVSDEDDNEANDTQEEDGLAGSDHDNRNDSSSPYRDGDLGNGSDNRNFNLSDDE</sequence>
<evidence type="ECO:0000313" key="11">
    <source>
        <dbReference type="EMBL" id="GME66755.1"/>
    </source>
</evidence>
<dbReference type="Gene3D" id="2.130.10.10">
    <property type="entry name" value="YVTN repeat-like/Quinoprotein amine dehydrogenase"/>
    <property type="match status" value="1"/>
</dbReference>
<dbReference type="InterPro" id="IPR006581">
    <property type="entry name" value="VPS10"/>
</dbReference>
<evidence type="ECO:0000256" key="9">
    <source>
        <dbReference type="SAM" id="SignalP"/>
    </source>
</evidence>
<evidence type="ECO:0000259" key="10">
    <source>
        <dbReference type="SMART" id="SM00602"/>
    </source>
</evidence>
<dbReference type="InterPro" id="IPR031778">
    <property type="entry name" value="Sortilin_N"/>
</dbReference>
<gene>
    <name evidence="11" type="ORF">Cboi02_000020100</name>
</gene>
<dbReference type="Proteomes" id="UP001165120">
    <property type="component" value="Unassembled WGS sequence"/>
</dbReference>
<dbReference type="PANTHER" id="PTHR12106:SF27">
    <property type="entry name" value="SORTILIN-RELATED RECEPTOR"/>
    <property type="match status" value="1"/>
</dbReference>
<dbReference type="InterPro" id="IPR050310">
    <property type="entry name" value="VPS10-sortilin"/>
</dbReference>
<dbReference type="AlphaFoldDB" id="A0A9W6SUV5"/>
<feature type="chain" id="PRO_5040871345" evidence="9">
    <location>
        <begin position="20"/>
        <end position="936"/>
    </location>
</feature>
<keyword evidence="6" id="KW-0325">Glycoprotein</keyword>
<evidence type="ECO:0000256" key="6">
    <source>
        <dbReference type="ARBA" id="ARBA00023180"/>
    </source>
</evidence>
<feature type="compositionally biased region" description="Acidic residues" evidence="7">
    <location>
        <begin position="87"/>
        <end position="96"/>
    </location>
</feature>
<keyword evidence="5 8" id="KW-0472">Membrane</keyword>
<evidence type="ECO:0000256" key="7">
    <source>
        <dbReference type="SAM" id="MobiDB-lite"/>
    </source>
</evidence>
<dbReference type="GO" id="GO:0006895">
    <property type="term" value="P:Golgi to endosome transport"/>
    <property type="evidence" value="ECO:0007669"/>
    <property type="project" value="TreeGrafter"/>
</dbReference>
<evidence type="ECO:0000256" key="2">
    <source>
        <dbReference type="ARBA" id="ARBA00022692"/>
    </source>
</evidence>
<dbReference type="FunFam" id="3.30.60.270:FF:000005">
    <property type="entry name" value="Sortilin"/>
    <property type="match status" value="1"/>
</dbReference>
<keyword evidence="3" id="KW-0677">Repeat</keyword>
<dbReference type="GO" id="GO:0006896">
    <property type="term" value="P:Golgi to vacuole transport"/>
    <property type="evidence" value="ECO:0007669"/>
    <property type="project" value="TreeGrafter"/>
</dbReference>
<feature type="region of interest" description="Disordered" evidence="7">
    <location>
        <begin position="78"/>
        <end position="104"/>
    </location>
</feature>
<dbReference type="GO" id="GO:0005794">
    <property type="term" value="C:Golgi apparatus"/>
    <property type="evidence" value="ECO:0007669"/>
    <property type="project" value="TreeGrafter"/>
</dbReference>
<dbReference type="GO" id="GO:0016020">
    <property type="term" value="C:membrane"/>
    <property type="evidence" value="ECO:0007669"/>
    <property type="project" value="UniProtKB-SubCell"/>
</dbReference>
<evidence type="ECO:0000256" key="1">
    <source>
        <dbReference type="ARBA" id="ARBA00004370"/>
    </source>
</evidence>
<dbReference type="Gene3D" id="2.10.70.80">
    <property type="match status" value="1"/>
</dbReference>
<feature type="signal peptide" evidence="9">
    <location>
        <begin position="1"/>
        <end position="19"/>
    </location>
</feature>
<feature type="domain" description="VPS10" evidence="10">
    <location>
        <begin position="137"/>
        <end position="770"/>
    </location>
</feature>
<keyword evidence="2 8" id="KW-0812">Transmembrane</keyword>
<protein>
    <submittedName>
        <fullName evidence="11">Unnamed protein product</fullName>
    </submittedName>
</protein>
<dbReference type="Gene3D" id="3.30.60.270">
    <property type="match status" value="1"/>
</dbReference>
<comment type="caution">
    <text evidence="11">The sequence shown here is derived from an EMBL/GenBank/DDBJ whole genome shotgun (WGS) entry which is preliminary data.</text>
</comment>
<evidence type="ECO:0000256" key="5">
    <source>
        <dbReference type="ARBA" id="ARBA00023136"/>
    </source>
</evidence>
<dbReference type="SMART" id="SM00602">
    <property type="entry name" value="VPS10"/>
    <property type="match status" value="1"/>
</dbReference>
<dbReference type="EMBL" id="BSXN01000034">
    <property type="protein sequence ID" value="GME66755.1"/>
    <property type="molecule type" value="Genomic_DNA"/>
</dbReference>
<evidence type="ECO:0000256" key="8">
    <source>
        <dbReference type="SAM" id="Phobius"/>
    </source>
</evidence>
<evidence type="ECO:0000256" key="3">
    <source>
        <dbReference type="ARBA" id="ARBA00022737"/>
    </source>
</evidence>
<feature type="region of interest" description="Disordered" evidence="7">
    <location>
        <begin position="876"/>
        <end position="936"/>
    </location>
</feature>
<keyword evidence="9" id="KW-0732">Signal</keyword>
<feature type="compositionally biased region" description="Acidic residues" evidence="7">
    <location>
        <begin position="885"/>
        <end position="900"/>
    </location>
</feature>
<feature type="compositionally biased region" description="Polar residues" evidence="7">
    <location>
        <begin position="924"/>
        <end position="936"/>
    </location>
</feature>
<dbReference type="InterPro" id="IPR031777">
    <property type="entry name" value="Sortilin_C"/>
</dbReference>
<proteinExistence type="predicted"/>